<evidence type="ECO:0000256" key="1">
    <source>
        <dbReference type="ARBA" id="ARBA00004651"/>
    </source>
</evidence>
<dbReference type="OrthoDB" id="9811198at2"/>
<evidence type="ECO:0000313" key="10">
    <source>
        <dbReference type="Proteomes" id="UP000315949"/>
    </source>
</evidence>
<evidence type="ECO:0000313" key="9">
    <source>
        <dbReference type="EMBL" id="TWT16839.1"/>
    </source>
</evidence>
<reference evidence="9 10" key="1">
    <citation type="submission" date="2019-07" db="EMBL/GenBank/DDBJ databases">
        <title>Luteimonas sp. YD-1 nov., isolated from acidic soil.</title>
        <authorList>
            <person name="Zhou J."/>
        </authorList>
    </citation>
    <scope>NUCLEOTIDE SEQUENCE [LARGE SCALE GENOMIC DNA]</scope>
    <source>
        <strain evidence="9 10">YD-1</strain>
    </source>
</reference>
<protein>
    <recommendedName>
        <fullName evidence="7">Protein MgtC</fullName>
    </recommendedName>
</protein>
<evidence type="ECO:0000256" key="2">
    <source>
        <dbReference type="ARBA" id="ARBA00009298"/>
    </source>
</evidence>
<comment type="caution">
    <text evidence="9">The sequence shown here is derived from an EMBL/GenBank/DDBJ whole genome shotgun (WGS) entry which is preliminary data.</text>
</comment>
<feature type="domain" description="MgtC/SapB/SrpB/YhiD N-terminal" evidence="8">
    <location>
        <begin position="12"/>
        <end position="142"/>
    </location>
</feature>
<dbReference type="PANTHER" id="PTHR33778">
    <property type="entry name" value="PROTEIN MGTC"/>
    <property type="match status" value="1"/>
</dbReference>
<dbReference type="EMBL" id="VOHE01000015">
    <property type="protein sequence ID" value="TWT16839.1"/>
    <property type="molecule type" value="Genomic_DNA"/>
</dbReference>
<gene>
    <name evidence="9" type="ORF">FQY79_15120</name>
</gene>
<dbReference type="RefSeq" id="WP_146313717.1">
    <property type="nucleotide sequence ID" value="NZ_VOHE01000015.1"/>
</dbReference>
<keyword evidence="4 7" id="KW-0812">Transmembrane</keyword>
<keyword evidence="6 7" id="KW-0472">Membrane</keyword>
<evidence type="ECO:0000256" key="6">
    <source>
        <dbReference type="ARBA" id="ARBA00023136"/>
    </source>
</evidence>
<comment type="similarity">
    <text evidence="2 7">Belongs to the MgtC/SapB family.</text>
</comment>
<dbReference type="GO" id="GO:0005886">
    <property type="term" value="C:plasma membrane"/>
    <property type="evidence" value="ECO:0007669"/>
    <property type="project" value="UniProtKB-SubCell"/>
</dbReference>
<evidence type="ECO:0000256" key="4">
    <source>
        <dbReference type="ARBA" id="ARBA00022692"/>
    </source>
</evidence>
<keyword evidence="3" id="KW-1003">Cell membrane</keyword>
<dbReference type="PRINTS" id="PR01837">
    <property type="entry name" value="MGTCSAPBPROT"/>
</dbReference>
<keyword evidence="7" id="KW-0997">Cell inner membrane</keyword>
<dbReference type="InterPro" id="IPR049177">
    <property type="entry name" value="MgtC_SapB_SrpB_YhiD_N"/>
</dbReference>
<feature type="transmembrane region" description="Helical" evidence="7">
    <location>
        <begin position="73"/>
        <end position="89"/>
    </location>
</feature>
<evidence type="ECO:0000256" key="5">
    <source>
        <dbReference type="ARBA" id="ARBA00022989"/>
    </source>
</evidence>
<dbReference type="InterPro" id="IPR003416">
    <property type="entry name" value="MgtC/SapB/SrpB/YhiD_fam"/>
</dbReference>
<proteinExistence type="inferred from homology"/>
<evidence type="ECO:0000256" key="7">
    <source>
        <dbReference type="RuleBase" id="RU365041"/>
    </source>
</evidence>
<feature type="transmembrane region" description="Helical" evidence="7">
    <location>
        <begin position="6"/>
        <end position="23"/>
    </location>
</feature>
<feature type="transmembrane region" description="Helical" evidence="7">
    <location>
        <begin position="35"/>
        <end position="53"/>
    </location>
</feature>
<keyword evidence="5 7" id="KW-1133">Transmembrane helix</keyword>
<accession>A0A5C5TTC9</accession>
<name>A0A5C5TTC9_9GAMM</name>
<evidence type="ECO:0000259" key="8">
    <source>
        <dbReference type="Pfam" id="PF02308"/>
    </source>
</evidence>
<comment type="subcellular location">
    <subcellularLocation>
        <location evidence="7">Cell inner membrane</location>
        <topology evidence="7">Multi-pass membrane protein</topology>
    </subcellularLocation>
    <subcellularLocation>
        <location evidence="1">Cell membrane</location>
        <topology evidence="1">Multi-pass membrane protein</topology>
    </subcellularLocation>
</comment>
<dbReference type="AlphaFoldDB" id="A0A5C5TTC9"/>
<dbReference type="Proteomes" id="UP000315949">
    <property type="component" value="Unassembled WGS sequence"/>
</dbReference>
<dbReference type="PANTHER" id="PTHR33778:SF1">
    <property type="entry name" value="MAGNESIUM TRANSPORTER YHID-RELATED"/>
    <property type="match status" value="1"/>
</dbReference>
<dbReference type="Pfam" id="PF02308">
    <property type="entry name" value="MgtC"/>
    <property type="match status" value="1"/>
</dbReference>
<sequence length="229" mass="24800">MGADDLEMLLRLVAALFAGALIGYERTYHGRPAGFRTHTLVCTASSLLMLVTVYEDQWVRTAGEMVRLDPTRMAQGIMTGIGFLGAGVIMKEGISVRGLTTAASIWITAAIGILAGIGFYFPLVVSVALTLVTLSLFRLLESRLPAQAYYHVQIRFERASGAGEEALRPLIEAHGFSIADLSYRFDGEERAVRHTMVLRTTNRASAARLSEALAASEGVLEFKITSTGD</sequence>
<evidence type="ECO:0000256" key="3">
    <source>
        <dbReference type="ARBA" id="ARBA00022475"/>
    </source>
</evidence>
<organism evidence="9 10">
    <name type="scientific">Luteimonas wenzhouensis</name>
    <dbReference type="NCBI Taxonomy" id="2599615"/>
    <lineage>
        <taxon>Bacteria</taxon>
        <taxon>Pseudomonadati</taxon>
        <taxon>Pseudomonadota</taxon>
        <taxon>Gammaproteobacteria</taxon>
        <taxon>Lysobacterales</taxon>
        <taxon>Lysobacteraceae</taxon>
        <taxon>Luteimonas</taxon>
    </lineage>
</organism>
<keyword evidence="10" id="KW-1185">Reference proteome</keyword>